<comment type="similarity">
    <text evidence="1">Belongs to the GcvT family.</text>
</comment>
<evidence type="ECO:0000256" key="2">
    <source>
        <dbReference type="SAM" id="MobiDB-lite"/>
    </source>
</evidence>
<sequence length="1330" mass="146124">MRLLFWKPPAGSAVGCPRRIGPFPLLCAQERKVCSVSRPLLGMGAADSELTRRRREVLVRQWPHAANLQIEKAEMETEKETGDGGETKERAVSKGKRGRRGRRGGWWADPQMEIPQLGGENPLHDQIVAEQLSNVDDLVVADMIRRKRQKERASARERDGETFEQASSLKETAAVGPLAGQSLYSVLEDAAETETLIKKYIPSSESVMKAARGRVEDHLHNKLHTETPDPKIPSLPEPPSYVLEAELHRHKRAQKKGAMWKDGGGGAVAQQKEDWGGFGETAAEIEGLESLLRDCSLRLDPQTQQLVRVLSPSPSASTAGGSVRRATGREGLNRESSRMFEREEFDFKVAKGQMRMERACARSQRQMLAQRERESPSIDASIDASVDGEASDRLIQEDVRASRLTSAMKGGRQSASRASLAKLRAASMLELRLEQRARSLEADSEQEGNGNSGGHMGRRRADQQDTQHFLARRIAGEGDEDFTYFSRRAERDRDRGREDEEGRRSQGAASVVGEGEFVRQDSDTESEEEEEEESESESESEDEEEEDGVGHLSTDPSVRPWEVVGPPLFATSSAEGGEAASSSYFYPKAVSQRRERKARRAAAREQRSEQRVSEESIEEDPSSVQRTGGGRISKGREIDIFSALSETRPSALGSLWAQRGARFVDLNGCVVPSTFDGTSVLESHRATRTAAAVTDESFRFALRLEGRDSLLVGDHFLTCPLKKMEVGDVQYACVLDSKGLILDDAFVKKGRERVEILVSGHNRRAIFEYLADYVSFCRQTGLEVLLRPSPLTSCFSLQGPQASRVLVDVLGQAGGKEGDHDDDEESRCEVGSLFFDSEGTPVGAAELAGLLDSLPYMHSVGLKFRWVPGGGKGEARGAVLDLSGFPAAALSVDGEEKEKLQIPLRVPPLTQSEEVEVWRVGVTGEDGFVFLSGGGALGSQIDEGRAQGPAALASRLLAHPLVKPSGVYCLDILRMEAGLCRAGVDVTERTTPVAASLLWLLDQEKMRRHELFGWKRLFVHMSRRGSYKRVGLLAGGHVFAGCKIVSSPYRRAVGQVTSTAWSPCLQRRVAMGYVIPEFAKHGAHVLFRVPLPLPNVDHLTRRVRRRLLRSRRKRELVAGRVVRLPFVLHDTGPKEGGRLSLPSEGDFSTASFPLPPDSQLSSKEQKRLSQTEVHRGPTAVDGTPLSAFAVDVERGMAGEKTQDPASSLAGEVSRGSLDAYLHRRLVAPSRVPVTALLSSSTAYVPVRRDTTILPEADHLSRDQQPRLRTPDPAAVGKSGKPPTSAGKRVRQGKPRTVSGVLTISPYQKKRSQPTDRQREDGEGHRDDRRG</sequence>
<feature type="compositionally biased region" description="Basic residues" evidence="2">
    <location>
        <begin position="93"/>
        <end position="103"/>
    </location>
</feature>
<evidence type="ECO:0000259" key="3">
    <source>
        <dbReference type="Pfam" id="PF01571"/>
    </source>
</evidence>
<feature type="region of interest" description="Disordered" evidence="2">
    <location>
        <begin position="365"/>
        <end position="391"/>
    </location>
</feature>
<dbReference type="GO" id="GO:0005739">
    <property type="term" value="C:mitochondrion"/>
    <property type="evidence" value="ECO:0007669"/>
    <property type="project" value="TreeGrafter"/>
</dbReference>
<dbReference type="Pfam" id="PF08669">
    <property type="entry name" value="GCV_T_C"/>
    <property type="match status" value="1"/>
</dbReference>
<feature type="compositionally biased region" description="Low complexity" evidence="2">
    <location>
        <begin position="311"/>
        <end position="322"/>
    </location>
</feature>
<feature type="region of interest" description="Disordered" evidence="2">
    <location>
        <begin position="75"/>
        <end position="109"/>
    </location>
</feature>
<dbReference type="Gene3D" id="3.30.1360.120">
    <property type="entry name" value="Probable tRNA modification gtpase trme, domain 1"/>
    <property type="match status" value="1"/>
</dbReference>
<dbReference type="Pfam" id="PF01571">
    <property type="entry name" value="GCV_T"/>
    <property type="match status" value="1"/>
</dbReference>
<dbReference type="InterPro" id="IPR006222">
    <property type="entry name" value="GCVT_N"/>
</dbReference>
<accession>A0A0G4HHQ5</accession>
<feature type="region of interest" description="Disordered" evidence="2">
    <location>
        <begin position="1133"/>
        <end position="1182"/>
    </location>
</feature>
<feature type="region of interest" description="Disordered" evidence="2">
    <location>
        <begin position="311"/>
        <end position="335"/>
    </location>
</feature>
<evidence type="ECO:0000256" key="1">
    <source>
        <dbReference type="ARBA" id="ARBA00008609"/>
    </source>
</evidence>
<dbReference type="InterPro" id="IPR013977">
    <property type="entry name" value="GcvT_C"/>
</dbReference>
<feature type="region of interest" description="Disordered" evidence="2">
    <location>
        <begin position="596"/>
        <end position="631"/>
    </location>
</feature>
<feature type="compositionally biased region" description="Basic and acidic residues" evidence="2">
    <location>
        <begin position="1312"/>
        <end position="1330"/>
    </location>
</feature>
<feature type="region of interest" description="Disordered" evidence="2">
    <location>
        <begin position="436"/>
        <end position="564"/>
    </location>
</feature>
<feature type="compositionally biased region" description="Basic and acidic residues" evidence="2">
    <location>
        <begin position="602"/>
        <end position="614"/>
    </location>
</feature>
<evidence type="ECO:0000259" key="4">
    <source>
        <dbReference type="Pfam" id="PF08669"/>
    </source>
</evidence>
<evidence type="ECO:0008006" key="6">
    <source>
        <dbReference type="Google" id="ProtNLM"/>
    </source>
</evidence>
<feature type="compositionally biased region" description="Acidic residues" evidence="2">
    <location>
        <begin position="523"/>
        <end position="547"/>
    </location>
</feature>
<dbReference type="EMBL" id="CDMZ01002735">
    <property type="protein sequence ID" value="CEM43659.1"/>
    <property type="molecule type" value="Genomic_DNA"/>
</dbReference>
<feature type="region of interest" description="Disordered" evidence="2">
    <location>
        <begin position="1254"/>
        <end position="1330"/>
    </location>
</feature>
<dbReference type="PANTHER" id="PTHR43757:SF2">
    <property type="entry name" value="AMINOMETHYLTRANSFERASE, MITOCHONDRIAL"/>
    <property type="match status" value="1"/>
</dbReference>
<feature type="compositionally biased region" description="Basic and acidic residues" evidence="2">
    <location>
        <begin position="75"/>
        <end position="92"/>
    </location>
</feature>
<dbReference type="InterPro" id="IPR029043">
    <property type="entry name" value="GcvT/YgfZ_C"/>
</dbReference>
<feature type="compositionally biased region" description="Basic and acidic residues" evidence="2">
    <location>
        <begin position="1163"/>
        <end position="1175"/>
    </location>
</feature>
<dbReference type="VEuPathDB" id="CryptoDB:Cvel_6911"/>
<reference evidence="5" key="1">
    <citation type="submission" date="2014-11" db="EMBL/GenBank/DDBJ databases">
        <authorList>
            <person name="Otto D Thomas"/>
            <person name="Naeem Raeece"/>
        </authorList>
    </citation>
    <scope>NUCLEOTIDE SEQUENCE</scope>
</reference>
<dbReference type="InterPro" id="IPR027266">
    <property type="entry name" value="TrmE/GcvT-like"/>
</dbReference>
<gene>
    <name evidence="5" type="ORF">Cvel_6911</name>
</gene>
<feature type="domain" description="GCVT N-terminal" evidence="3">
    <location>
        <begin position="656"/>
        <end position="810"/>
    </location>
</feature>
<dbReference type="SUPFAM" id="SSF103025">
    <property type="entry name" value="Folate-binding domain"/>
    <property type="match status" value="1"/>
</dbReference>
<proteinExistence type="inferred from homology"/>
<feature type="compositionally biased region" description="Basic and acidic residues" evidence="2">
    <location>
        <begin position="487"/>
        <end position="504"/>
    </location>
</feature>
<dbReference type="InterPro" id="IPR028896">
    <property type="entry name" value="GcvT/YgfZ/DmdA"/>
</dbReference>
<organism evidence="5">
    <name type="scientific">Chromera velia CCMP2878</name>
    <dbReference type="NCBI Taxonomy" id="1169474"/>
    <lineage>
        <taxon>Eukaryota</taxon>
        <taxon>Sar</taxon>
        <taxon>Alveolata</taxon>
        <taxon>Colpodellida</taxon>
        <taxon>Chromeraceae</taxon>
        <taxon>Chromera</taxon>
    </lineage>
</organism>
<dbReference type="PANTHER" id="PTHR43757">
    <property type="entry name" value="AMINOMETHYLTRANSFERASE"/>
    <property type="match status" value="1"/>
</dbReference>
<feature type="domain" description="Aminomethyltransferase C-terminal" evidence="4">
    <location>
        <begin position="1029"/>
        <end position="1086"/>
    </location>
</feature>
<name>A0A0G4HHQ5_9ALVE</name>
<feature type="compositionally biased region" description="Basic and acidic residues" evidence="2">
    <location>
        <begin position="1254"/>
        <end position="1269"/>
    </location>
</feature>
<protein>
    <recommendedName>
        <fullName evidence="6">Aminomethyltransferase folate-binding domain-containing protein</fullName>
    </recommendedName>
</protein>
<evidence type="ECO:0000313" key="5">
    <source>
        <dbReference type="EMBL" id="CEM43659.1"/>
    </source>
</evidence>
<dbReference type="SUPFAM" id="SSF101790">
    <property type="entry name" value="Aminomethyltransferase beta-barrel domain"/>
    <property type="match status" value="1"/>
</dbReference>